<evidence type="ECO:0000256" key="3">
    <source>
        <dbReference type="ARBA" id="ARBA00022741"/>
    </source>
</evidence>
<evidence type="ECO:0000313" key="10">
    <source>
        <dbReference type="EMBL" id="KAF8684838.1"/>
    </source>
</evidence>
<evidence type="ECO:0000256" key="4">
    <source>
        <dbReference type="ARBA" id="ARBA00022840"/>
    </source>
</evidence>
<feature type="binding site" evidence="7">
    <location>
        <position position="146"/>
    </location>
    <ligand>
        <name>ATP</name>
        <dbReference type="ChEBI" id="CHEBI:30616"/>
    </ligand>
</feature>
<evidence type="ECO:0000256" key="1">
    <source>
        <dbReference type="ARBA" id="ARBA00004479"/>
    </source>
</evidence>
<evidence type="ECO:0000256" key="6">
    <source>
        <dbReference type="ARBA" id="ARBA00023180"/>
    </source>
</evidence>
<dbReference type="Gene3D" id="3.30.200.20">
    <property type="entry name" value="Phosphorylase Kinase, domain 1"/>
    <property type="match status" value="1"/>
</dbReference>
<dbReference type="PROSITE" id="PS00107">
    <property type="entry name" value="PROTEIN_KINASE_ATP"/>
    <property type="match status" value="1"/>
</dbReference>
<evidence type="ECO:0000256" key="5">
    <source>
        <dbReference type="ARBA" id="ARBA00023157"/>
    </source>
</evidence>
<dbReference type="GO" id="GO:0004674">
    <property type="term" value="F:protein serine/threonine kinase activity"/>
    <property type="evidence" value="ECO:0007669"/>
    <property type="project" value="TreeGrafter"/>
</dbReference>
<name>A0A835B2B2_9POAL</name>
<gene>
    <name evidence="10" type="ORF">HU200_044117</name>
</gene>
<comment type="caution">
    <text evidence="10">The sequence shown here is derived from an EMBL/GenBank/DDBJ whole genome shotgun (WGS) entry which is preliminary data.</text>
</comment>
<evidence type="ECO:0000313" key="11">
    <source>
        <dbReference type="Proteomes" id="UP000636709"/>
    </source>
</evidence>
<keyword evidence="11" id="KW-1185">Reference proteome</keyword>
<keyword evidence="2 8" id="KW-0732">Signal</keyword>
<dbReference type="Proteomes" id="UP000636709">
    <property type="component" value="Unassembled WGS sequence"/>
</dbReference>
<feature type="chain" id="PRO_5032708524" description="Wall-associated receptor kinase galacturonan-binding domain-containing protein" evidence="8">
    <location>
        <begin position="18"/>
        <end position="147"/>
    </location>
</feature>
<keyword evidence="6" id="KW-0325">Glycoprotein</keyword>
<dbReference type="InterPro" id="IPR025287">
    <property type="entry name" value="WAK_GUB"/>
</dbReference>
<dbReference type="EMBL" id="JACEFO010002093">
    <property type="protein sequence ID" value="KAF8684838.1"/>
    <property type="molecule type" value="Genomic_DNA"/>
</dbReference>
<feature type="domain" description="Wall-associated receptor kinase galacturonan-binding" evidence="9">
    <location>
        <begin position="36"/>
        <end position="82"/>
    </location>
</feature>
<keyword evidence="4 7" id="KW-0067">ATP-binding</keyword>
<proteinExistence type="predicted"/>
<feature type="signal peptide" evidence="8">
    <location>
        <begin position="1"/>
        <end position="17"/>
    </location>
</feature>
<dbReference type="Pfam" id="PF13947">
    <property type="entry name" value="GUB_WAK_bind"/>
    <property type="match status" value="1"/>
</dbReference>
<dbReference type="SUPFAM" id="SSF56112">
    <property type="entry name" value="Protein kinase-like (PK-like)"/>
    <property type="match status" value="1"/>
</dbReference>
<protein>
    <recommendedName>
        <fullName evidence="9">Wall-associated receptor kinase galacturonan-binding domain-containing protein</fullName>
    </recommendedName>
</protein>
<dbReference type="AlphaFoldDB" id="A0A835B2B2"/>
<dbReference type="GO" id="GO:0007166">
    <property type="term" value="P:cell surface receptor signaling pathway"/>
    <property type="evidence" value="ECO:0007669"/>
    <property type="project" value="InterPro"/>
</dbReference>
<dbReference type="InterPro" id="IPR011009">
    <property type="entry name" value="Kinase-like_dom_sf"/>
</dbReference>
<comment type="subcellular location">
    <subcellularLocation>
        <location evidence="1">Membrane</location>
        <topology evidence="1">Single-pass type I membrane protein</topology>
    </subcellularLocation>
</comment>
<organism evidence="10 11">
    <name type="scientific">Digitaria exilis</name>
    <dbReference type="NCBI Taxonomy" id="1010633"/>
    <lineage>
        <taxon>Eukaryota</taxon>
        <taxon>Viridiplantae</taxon>
        <taxon>Streptophyta</taxon>
        <taxon>Embryophyta</taxon>
        <taxon>Tracheophyta</taxon>
        <taxon>Spermatophyta</taxon>
        <taxon>Magnoliopsida</taxon>
        <taxon>Liliopsida</taxon>
        <taxon>Poales</taxon>
        <taxon>Poaceae</taxon>
        <taxon>PACMAD clade</taxon>
        <taxon>Panicoideae</taxon>
        <taxon>Panicodae</taxon>
        <taxon>Paniceae</taxon>
        <taxon>Anthephorinae</taxon>
        <taxon>Digitaria</taxon>
    </lineage>
</organism>
<dbReference type="GO" id="GO:0005524">
    <property type="term" value="F:ATP binding"/>
    <property type="evidence" value="ECO:0007669"/>
    <property type="project" value="UniProtKB-UniRule"/>
</dbReference>
<sequence length="147" mass="15958">MFYAVPVLLLLLPVVVAAAAAAPAAAADSSNGTTICSNISIPFPFSVEPGCYRPGFYVTCSDEVPPRLLLHNISEVFDIERIMRLLQKDAQQLISQNTDIGERMMITLREIKKATDNFDKTREVGGGGHGVVYKGILNLHVVAIKKS</sequence>
<evidence type="ECO:0000259" key="9">
    <source>
        <dbReference type="Pfam" id="PF13947"/>
    </source>
</evidence>
<dbReference type="InterPro" id="IPR017441">
    <property type="entry name" value="Protein_kinase_ATP_BS"/>
</dbReference>
<dbReference type="GO" id="GO:0030247">
    <property type="term" value="F:polysaccharide binding"/>
    <property type="evidence" value="ECO:0007669"/>
    <property type="project" value="InterPro"/>
</dbReference>
<dbReference type="PANTHER" id="PTHR27005:SF10">
    <property type="entry name" value="OS08G0501500 PROTEIN"/>
    <property type="match status" value="1"/>
</dbReference>
<keyword evidence="3 7" id="KW-0547">Nucleotide-binding</keyword>
<evidence type="ECO:0000256" key="8">
    <source>
        <dbReference type="SAM" id="SignalP"/>
    </source>
</evidence>
<evidence type="ECO:0000256" key="2">
    <source>
        <dbReference type="ARBA" id="ARBA00022729"/>
    </source>
</evidence>
<reference evidence="10" key="1">
    <citation type="submission" date="2020-07" db="EMBL/GenBank/DDBJ databases">
        <title>Genome sequence and genetic diversity analysis of an under-domesticated orphan crop, white fonio (Digitaria exilis).</title>
        <authorList>
            <person name="Bennetzen J.L."/>
            <person name="Chen S."/>
            <person name="Ma X."/>
            <person name="Wang X."/>
            <person name="Yssel A.E.J."/>
            <person name="Chaluvadi S.R."/>
            <person name="Johnson M."/>
            <person name="Gangashetty P."/>
            <person name="Hamidou F."/>
            <person name="Sanogo M.D."/>
            <person name="Zwaenepoel A."/>
            <person name="Wallace J."/>
            <person name="Van De Peer Y."/>
            <person name="Van Deynze A."/>
        </authorList>
    </citation>
    <scope>NUCLEOTIDE SEQUENCE</scope>
    <source>
        <tissue evidence="10">Leaves</tissue>
    </source>
</reference>
<dbReference type="InterPro" id="IPR045274">
    <property type="entry name" value="WAK-like"/>
</dbReference>
<keyword evidence="5" id="KW-1015">Disulfide bond</keyword>
<dbReference type="GO" id="GO:0005886">
    <property type="term" value="C:plasma membrane"/>
    <property type="evidence" value="ECO:0007669"/>
    <property type="project" value="TreeGrafter"/>
</dbReference>
<evidence type="ECO:0000256" key="7">
    <source>
        <dbReference type="PROSITE-ProRule" id="PRU10141"/>
    </source>
</evidence>
<dbReference type="PANTHER" id="PTHR27005">
    <property type="entry name" value="WALL-ASSOCIATED RECEPTOR KINASE-LIKE 21"/>
    <property type="match status" value="1"/>
</dbReference>
<accession>A0A835B2B2</accession>